<reference evidence="2 3" key="1">
    <citation type="submission" date="2024-01" db="EMBL/GenBank/DDBJ databases">
        <title>The genomes of 5 underutilized Papilionoideae crops provide insights into root nodulation and disease resistanc.</title>
        <authorList>
            <person name="Jiang F."/>
        </authorList>
    </citation>
    <scope>NUCLEOTIDE SEQUENCE [LARGE SCALE GENOMIC DNA]</scope>
    <source>
        <strain evidence="2">JINMINGXINNONG_FW02</strain>
        <tissue evidence="2">Leaves</tissue>
    </source>
</reference>
<feature type="region of interest" description="Disordered" evidence="1">
    <location>
        <begin position="41"/>
        <end position="67"/>
    </location>
</feature>
<dbReference type="AlphaFoldDB" id="A0AAN9QH91"/>
<evidence type="ECO:0000313" key="2">
    <source>
        <dbReference type="EMBL" id="KAK7335252.1"/>
    </source>
</evidence>
<gene>
    <name evidence="2" type="ORF">VNO80_27029</name>
</gene>
<name>A0AAN9QH91_PHACN</name>
<dbReference type="Proteomes" id="UP001374584">
    <property type="component" value="Unassembled WGS sequence"/>
</dbReference>
<proteinExistence type="predicted"/>
<evidence type="ECO:0000313" key="3">
    <source>
        <dbReference type="Proteomes" id="UP001374584"/>
    </source>
</evidence>
<dbReference type="EMBL" id="JAYMYR010000010">
    <property type="protein sequence ID" value="KAK7335252.1"/>
    <property type="molecule type" value="Genomic_DNA"/>
</dbReference>
<accession>A0AAN9QH91</accession>
<comment type="caution">
    <text evidence="2">The sequence shown here is derived from an EMBL/GenBank/DDBJ whole genome shotgun (WGS) entry which is preliminary data.</text>
</comment>
<keyword evidence="3" id="KW-1185">Reference proteome</keyword>
<evidence type="ECO:0000256" key="1">
    <source>
        <dbReference type="SAM" id="MobiDB-lite"/>
    </source>
</evidence>
<organism evidence="2 3">
    <name type="scientific">Phaseolus coccineus</name>
    <name type="common">Scarlet runner bean</name>
    <name type="synonym">Phaseolus multiflorus</name>
    <dbReference type="NCBI Taxonomy" id="3886"/>
    <lineage>
        <taxon>Eukaryota</taxon>
        <taxon>Viridiplantae</taxon>
        <taxon>Streptophyta</taxon>
        <taxon>Embryophyta</taxon>
        <taxon>Tracheophyta</taxon>
        <taxon>Spermatophyta</taxon>
        <taxon>Magnoliopsida</taxon>
        <taxon>eudicotyledons</taxon>
        <taxon>Gunneridae</taxon>
        <taxon>Pentapetalae</taxon>
        <taxon>rosids</taxon>
        <taxon>fabids</taxon>
        <taxon>Fabales</taxon>
        <taxon>Fabaceae</taxon>
        <taxon>Papilionoideae</taxon>
        <taxon>50 kb inversion clade</taxon>
        <taxon>NPAAA clade</taxon>
        <taxon>indigoferoid/millettioid clade</taxon>
        <taxon>Phaseoleae</taxon>
        <taxon>Phaseolus</taxon>
    </lineage>
</organism>
<protein>
    <submittedName>
        <fullName evidence="2">Uncharacterized protein</fullName>
    </submittedName>
</protein>
<sequence>MPACLSRPGDVRIPRALAMSAYLAPWRCLFMAYTAASTRGAQAEEENEAAEELAAAANEAGPSCAKF</sequence>